<dbReference type="Gene3D" id="2.70.20.10">
    <property type="entry name" value="Topoisomerase I, domain 3"/>
    <property type="match status" value="1"/>
</dbReference>
<dbReference type="InterPro" id="IPR013825">
    <property type="entry name" value="Topo_IA_cen_sub2"/>
</dbReference>
<dbReference type="GO" id="GO:0046872">
    <property type="term" value="F:metal ion binding"/>
    <property type="evidence" value="ECO:0007669"/>
    <property type="project" value="UniProtKB-KW"/>
</dbReference>
<dbReference type="InterPro" id="IPR013497">
    <property type="entry name" value="Topo_IA_cen"/>
</dbReference>
<protein>
    <recommendedName>
        <fullName evidence="8">DNA topoisomerase 1</fullName>
        <ecNumber evidence="8">5.6.2.1</ecNumber>
    </recommendedName>
    <alternativeName>
        <fullName evidence="8">DNA topoisomerase I</fullName>
    </alternativeName>
</protein>
<dbReference type="InterPro" id="IPR006171">
    <property type="entry name" value="TOPRIM_dom"/>
</dbReference>
<proteinExistence type="inferred from homology"/>
<keyword evidence="3" id="KW-0479">Metal-binding</keyword>
<dbReference type="InterPro" id="IPR003602">
    <property type="entry name" value="Topo_IA_DNA-bd_dom"/>
</dbReference>
<feature type="site" description="Interaction with DNA" evidence="8">
    <location>
        <position position="33"/>
    </location>
</feature>
<gene>
    <name evidence="8 11" type="primary">topA</name>
    <name evidence="11" type="ORF">FUA26_14185</name>
</gene>
<dbReference type="CDD" id="cd03363">
    <property type="entry name" value="TOPRIM_TopoIA_TopoI"/>
    <property type="match status" value="1"/>
</dbReference>
<keyword evidence="5 8" id="KW-0799">Topoisomerase</keyword>
<keyword evidence="12" id="KW-1185">Reference proteome</keyword>
<accession>A0A5C7ADY3</accession>
<dbReference type="InterPro" id="IPR003601">
    <property type="entry name" value="Topo_IA_2"/>
</dbReference>
<dbReference type="InterPro" id="IPR013826">
    <property type="entry name" value="Topo_IA_cen_sub3"/>
</dbReference>
<evidence type="ECO:0000256" key="4">
    <source>
        <dbReference type="ARBA" id="ARBA00022842"/>
    </source>
</evidence>
<dbReference type="PANTHER" id="PTHR42785">
    <property type="entry name" value="DNA TOPOISOMERASE, TYPE IA, CORE"/>
    <property type="match status" value="1"/>
</dbReference>
<dbReference type="Pfam" id="PF01131">
    <property type="entry name" value="Topoisom_bac"/>
    <property type="match status" value="2"/>
</dbReference>
<dbReference type="Gene3D" id="1.10.460.10">
    <property type="entry name" value="Topoisomerase I, domain 2"/>
    <property type="match status" value="1"/>
</dbReference>
<evidence type="ECO:0000256" key="6">
    <source>
        <dbReference type="ARBA" id="ARBA00023125"/>
    </source>
</evidence>
<dbReference type="RefSeq" id="WP_147137544.1">
    <property type="nucleotide sequence ID" value="NZ_VOSC01000033.1"/>
</dbReference>
<feature type="site" description="Interaction with DNA" evidence="8">
    <location>
        <position position="155"/>
    </location>
</feature>
<keyword evidence="7 8" id="KW-0413">Isomerase</keyword>
<dbReference type="InterPro" id="IPR013824">
    <property type="entry name" value="Topo_IA_cen_sub1"/>
</dbReference>
<dbReference type="PANTHER" id="PTHR42785:SF1">
    <property type="entry name" value="DNA TOPOISOMERASE"/>
    <property type="match status" value="1"/>
</dbReference>
<evidence type="ECO:0000259" key="9">
    <source>
        <dbReference type="PROSITE" id="PS50880"/>
    </source>
</evidence>
<dbReference type="GO" id="GO:0003917">
    <property type="term" value="F:DNA topoisomerase type I (single strand cut, ATP-independent) activity"/>
    <property type="evidence" value="ECO:0007669"/>
    <property type="project" value="UniProtKB-UniRule"/>
</dbReference>
<dbReference type="Pfam" id="PF01751">
    <property type="entry name" value="Toprim"/>
    <property type="match status" value="1"/>
</dbReference>
<feature type="site" description="Interaction with DNA" evidence="8">
    <location>
        <position position="148"/>
    </location>
</feature>
<dbReference type="InterPro" id="IPR023405">
    <property type="entry name" value="Topo_IA_core_domain"/>
</dbReference>
<evidence type="ECO:0000256" key="1">
    <source>
        <dbReference type="ARBA" id="ARBA00000213"/>
    </source>
</evidence>
<feature type="domain" description="Toprim" evidence="9">
    <location>
        <begin position="3"/>
        <end position="113"/>
    </location>
</feature>
<dbReference type="EC" id="5.6.2.1" evidence="8"/>
<comment type="caution">
    <text evidence="11">The sequence shown here is derived from an EMBL/GenBank/DDBJ whole genome shotgun (WGS) entry which is preliminary data.</text>
</comment>
<reference evidence="12" key="1">
    <citation type="submission" date="2019-08" db="EMBL/GenBank/DDBJ databases">
        <title>Seonamhaeicola sediminis sp. nov., isolated from marine sediment.</title>
        <authorList>
            <person name="Cao W.R."/>
        </authorList>
    </citation>
    <scope>NUCLEOTIDE SEQUENCE [LARGE SCALE GENOMIC DNA]</scope>
    <source>
        <strain evidence="12">Gy8</strain>
    </source>
</reference>
<keyword evidence="4" id="KW-0460">Magnesium</keyword>
<dbReference type="PROSITE" id="PS50880">
    <property type="entry name" value="TOPRIM"/>
    <property type="match status" value="1"/>
</dbReference>
<feature type="site" description="Interaction with DNA" evidence="8">
    <location>
        <position position="286"/>
    </location>
</feature>
<dbReference type="PROSITE" id="PS52039">
    <property type="entry name" value="TOPO_IA_2"/>
    <property type="match status" value="1"/>
</dbReference>
<evidence type="ECO:0000313" key="12">
    <source>
        <dbReference type="Proteomes" id="UP000321790"/>
    </source>
</evidence>
<dbReference type="OrthoDB" id="9804262at2"/>
<sequence length="829" mass="93773">MAKNLVIVESPAKAKTIEKFLGKEFKVESSFGHISDLPSKELGVDVEGDFKPKYEVSKDKKAVVKKLKELAKKAETVWLASDEDREGEAIAWHLAEALKLDKDKTKRIVFHEITKAAIKKAIENPRGIDYDLVDAQQARRVLDRIVGYELSPVLWRKVKGGLSAGRVQSVSVRLIVEKEREIQDFTPEASYRIDAEFSNEDGQSFKAKLPKNLTNKKEAQAFLQKNASANFKVADLQKKPAKKSPAAPFTTSTLQQEASRKLYFSVSKTMTMAQRLYEAGLITYMRTDSTNLSDEARQGAQAEIEKAYGNNYSKPRNYTGKTKGAQEAHEAIRPTDFSRHTVNIDRDQARLYELIWKRAIASQMSEAELERTNVKIEASTHNETFTANGEVITFDGFLKVYLEGTDDEDVEQEGMLPAMKTGETLLNNYITATERYTRPPARYTEASLVKKLEELGIGRPSTYAPTISTIQNRNYVEKGTVDGVERNYSQLTLQGGTVTDKTLTEKVGSDKGKLVPTDIGMIVTDFLVNHFNQILDYNFTAKVEEDFDDIAEGKEDWQKMMKSFWKDFHPKVEDVKENADRESGERILGTDPKTGRQVSVRLGKFGPMVQIGTVDEEEKPQFASLSPDQQLTTITYEEAMDLFQLPKTLGEYEGEEVQVNNGRFGPYVKFGKAYVSLPKGTDPLSVDLDDAIVLIKEKQKADAPIYVYKDLPVQKGKGRFGPFIKWNNMFINVNKKYDWDNLSEEDIVELIETKIQKEIDKVVHNWEDEGIRVEKARWGRHNVIQGKVKVELAKTVDVTKMTLDEAKAIIEANAPKKKTTRKKTTTKKK</sequence>
<dbReference type="Pfam" id="PF13368">
    <property type="entry name" value="Toprim_C_rpt"/>
    <property type="match status" value="3"/>
</dbReference>
<evidence type="ECO:0000259" key="10">
    <source>
        <dbReference type="PROSITE" id="PS52039"/>
    </source>
</evidence>
<comment type="subunit">
    <text evidence="8">Monomer.</text>
</comment>
<dbReference type="CDD" id="cd00186">
    <property type="entry name" value="TOP1Ac"/>
    <property type="match status" value="1"/>
</dbReference>
<dbReference type="Proteomes" id="UP000321790">
    <property type="component" value="Unassembled WGS sequence"/>
</dbReference>
<dbReference type="SMART" id="SM00436">
    <property type="entry name" value="TOP1Bc"/>
    <property type="match status" value="1"/>
</dbReference>
<feature type="region of interest" description="Interaction with DNA" evidence="8">
    <location>
        <begin position="163"/>
        <end position="168"/>
    </location>
</feature>
<dbReference type="InterPro" id="IPR028612">
    <property type="entry name" value="Topoisom_1_IA"/>
</dbReference>
<dbReference type="InterPro" id="IPR005733">
    <property type="entry name" value="TopoI_bac-type"/>
</dbReference>
<comment type="catalytic activity">
    <reaction evidence="1 8">
        <text>ATP-independent breakage of single-stranded DNA, followed by passage and rejoining.</text>
        <dbReference type="EC" id="5.6.2.1"/>
    </reaction>
</comment>
<dbReference type="PRINTS" id="PR00417">
    <property type="entry name" value="PRTPISMRASEI"/>
</dbReference>
<dbReference type="Gene3D" id="1.10.290.10">
    <property type="entry name" value="Topoisomerase I, domain 4"/>
    <property type="match status" value="1"/>
</dbReference>
<evidence type="ECO:0000256" key="8">
    <source>
        <dbReference type="HAMAP-Rule" id="MF_00952"/>
    </source>
</evidence>
<dbReference type="SMART" id="SM00493">
    <property type="entry name" value="TOPRIM"/>
    <property type="match status" value="1"/>
</dbReference>
<dbReference type="HAMAP" id="MF_00952">
    <property type="entry name" value="Topoisom_1_prok"/>
    <property type="match status" value="1"/>
</dbReference>
<evidence type="ECO:0000256" key="7">
    <source>
        <dbReference type="ARBA" id="ARBA00023235"/>
    </source>
</evidence>
<feature type="site" description="Interaction with DNA" evidence="8">
    <location>
        <position position="143"/>
    </location>
</feature>
<dbReference type="InterPro" id="IPR034149">
    <property type="entry name" value="TOPRIM_TopoI"/>
</dbReference>
<feature type="domain" description="Topo IA-type catalytic" evidence="10">
    <location>
        <begin position="129"/>
        <end position="572"/>
    </location>
</feature>
<feature type="site" description="Interaction with DNA" evidence="8">
    <location>
        <position position="139"/>
    </location>
</feature>
<evidence type="ECO:0000256" key="5">
    <source>
        <dbReference type="ARBA" id="ARBA00023029"/>
    </source>
</evidence>
<dbReference type="GO" id="GO:0006265">
    <property type="term" value="P:DNA topological change"/>
    <property type="evidence" value="ECO:0007669"/>
    <property type="project" value="UniProtKB-UniRule"/>
</dbReference>
<evidence type="ECO:0000256" key="2">
    <source>
        <dbReference type="ARBA" id="ARBA00009446"/>
    </source>
</evidence>
<evidence type="ECO:0000256" key="3">
    <source>
        <dbReference type="ARBA" id="ARBA00022723"/>
    </source>
</evidence>
<dbReference type="GO" id="GO:0003677">
    <property type="term" value="F:DNA binding"/>
    <property type="evidence" value="ECO:0007669"/>
    <property type="project" value="UniProtKB-KW"/>
</dbReference>
<dbReference type="InterPro" id="IPR025589">
    <property type="entry name" value="Toprim_C_rpt"/>
</dbReference>
<comment type="similarity">
    <text evidence="2 8">Belongs to the type IA topoisomerase family.</text>
</comment>
<dbReference type="InterPro" id="IPR023406">
    <property type="entry name" value="Topo_IA_AS"/>
</dbReference>
<organism evidence="11 12">
    <name type="scientific">Seonamhaeicola algicola</name>
    <dbReference type="NCBI Taxonomy" id="1719036"/>
    <lineage>
        <taxon>Bacteria</taxon>
        <taxon>Pseudomonadati</taxon>
        <taxon>Bacteroidota</taxon>
        <taxon>Flavobacteriia</taxon>
        <taxon>Flavobacteriales</taxon>
        <taxon>Flavobacteriaceae</taxon>
    </lineage>
</organism>
<dbReference type="NCBIfam" id="TIGR01051">
    <property type="entry name" value="topA_bact"/>
    <property type="match status" value="1"/>
</dbReference>
<evidence type="ECO:0000313" key="11">
    <source>
        <dbReference type="EMBL" id="TXE06124.1"/>
    </source>
</evidence>
<comment type="function">
    <text evidence="8">Releases the supercoiling and torsional tension of DNA, which is introduced during the DNA replication and transcription, by transiently cleaving and rejoining one strand of the DNA duplex. Introduces a single-strand break via transesterification at a target site in duplex DNA. The scissile phosphodiester is attacked by the catalytic tyrosine of the enzyme, resulting in the formation of a DNA-(5'-phosphotyrosyl)-enzyme intermediate and the expulsion of a 3'-OH DNA strand. The free DNA strand then undergoes passage around the unbroken strand, thus removing DNA supercoils. Finally, in the religation step, the DNA 3'-OH attacks the covalent intermediate to expel the active-site tyrosine and restore the DNA phosphodiester backbone.</text>
</comment>
<dbReference type="Gene3D" id="3.40.50.140">
    <property type="match status" value="1"/>
</dbReference>
<feature type="site" description="Interaction with DNA" evidence="8">
    <location>
        <position position="473"/>
    </location>
</feature>
<dbReference type="SMART" id="SM00437">
    <property type="entry name" value="TOP1Ac"/>
    <property type="match status" value="1"/>
</dbReference>
<dbReference type="PROSITE" id="PS00396">
    <property type="entry name" value="TOPO_IA_1"/>
    <property type="match status" value="1"/>
</dbReference>
<dbReference type="InterPro" id="IPR000380">
    <property type="entry name" value="Topo_IA"/>
</dbReference>
<feature type="active site" description="O-(5'-phospho-DNA)-tyrosine intermediate" evidence="8">
    <location>
        <position position="284"/>
    </location>
</feature>
<feature type="site" description="Interaction with DNA" evidence="8">
    <location>
        <position position="140"/>
    </location>
</feature>
<name>A0A5C7ADY3_9FLAO</name>
<dbReference type="AlphaFoldDB" id="A0A5C7ADY3"/>
<dbReference type="EMBL" id="VOSC01000033">
    <property type="protein sequence ID" value="TXE06124.1"/>
    <property type="molecule type" value="Genomic_DNA"/>
</dbReference>
<dbReference type="SUPFAM" id="SSF56712">
    <property type="entry name" value="Prokaryotic type I DNA topoisomerase"/>
    <property type="match status" value="1"/>
</dbReference>
<keyword evidence="6 8" id="KW-0238">DNA-binding</keyword>